<dbReference type="InterPro" id="IPR001466">
    <property type="entry name" value="Beta-lactam-related"/>
</dbReference>
<reference evidence="3" key="1">
    <citation type="submission" date="2015-07" db="EMBL/GenBank/DDBJ databases">
        <title>Draft Genome Sequences of Anaerolinea thermolimosa IMO-1, Bellilinea caldifistulae GOMI-1, Leptolinea tardivitalis YMTK-2, Levilinea saccharolytica KIBI-1,Longilinea arvoryzae KOME-1, Previously Described as Members of the Anaerolineaceae (Chloroflexi).</title>
        <authorList>
            <person name="Sekiguchi Y."/>
            <person name="Ohashi A."/>
            <person name="Matsuura N."/>
            <person name="Tourlousse M.D."/>
        </authorList>
    </citation>
    <scope>NUCLEOTIDE SEQUENCE [LARGE SCALE GENOMIC DNA]</scope>
    <source>
        <strain evidence="3">KOME-1</strain>
    </source>
</reference>
<evidence type="ECO:0000256" key="1">
    <source>
        <dbReference type="ARBA" id="ARBA00022801"/>
    </source>
</evidence>
<feature type="domain" description="Beta-lactamase-related" evidence="2">
    <location>
        <begin position="19"/>
        <end position="366"/>
    </location>
</feature>
<dbReference type="InterPro" id="IPR050789">
    <property type="entry name" value="Diverse_Enzym_Activities"/>
</dbReference>
<evidence type="ECO:0000313" key="4">
    <source>
        <dbReference type="Proteomes" id="UP000055060"/>
    </source>
</evidence>
<protein>
    <submittedName>
        <fullName evidence="3">Beta-lactamase class C and other penicillin binding proteins</fullName>
    </submittedName>
</protein>
<dbReference type="PANTHER" id="PTHR43283:SF11">
    <property type="entry name" value="BETA-LACTAMASE-RELATED DOMAIN-CONTAINING PROTEIN"/>
    <property type="match status" value="1"/>
</dbReference>
<keyword evidence="1" id="KW-0378">Hydrolase</keyword>
<gene>
    <name evidence="3" type="ORF">LARV_01499</name>
</gene>
<keyword evidence="4" id="KW-1185">Reference proteome</keyword>
<dbReference type="AlphaFoldDB" id="A0A0S7BFF9"/>
<accession>A0A0S7BFF9</accession>
<dbReference type="STRING" id="360412.LARV_01499"/>
<dbReference type="RefSeq" id="WP_075073062.1">
    <property type="nucleotide sequence ID" value="NZ_DF967972.1"/>
</dbReference>
<evidence type="ECO:0000259" key="2">
    <source>
        <dbReference type="Pfam" id="PF00144"/>
    </source>
</evidence>
<name>A0A0S7BFF9_9CHLR</name>
<dbReference type="InterPro" id="IPR012338">
    <property type="entry name" value="Beta-lactam/transpept-like"/>
</dbReference>
<dbReference type="PANTHER" id="PTHR43283">
    <property type="entry name" value="BETA-LACTAMASE-RELATED"/>
    <property type="match status" value="1"/>
</dbReference>
<sequence length="391" mass="43179">MTFDFSRVDELLKTAIGVDAPAAQLVVLQEGRPVFAGAYGWLDPDTHQKPADLDTLFDMASVTKLFTTTCFMRLMEAGRVGLDQPVSSLLPDFSGLRSIHPYEDPLKNGEWIDVNGGDNGQVDAGKITFRQLLTHSSGLPAWRLFKDQPDAESARRLALDTFFSYRPGERVVYSDVGLILLGMAVEVITGLRLDEAIYAGVTRPLQLARTRFLPVGEVLPALEIGNIAPTEYCKWRQRRIRGEVHDESSWRMGGIAGHAGIFSTAGDTARLGQMYLDGGRPLLKPETVAEMLRLQSEYQGTRRGLGFALWSPDPEASSNPFSQSAFGHTGFTGTELWMDPQRKLVVSFLTNEVYNGREGRTIGELRLKLHRAILAAVDNAQALEGNQVVRL</sequence>
<proteinExistence type="predicted"/>
<dbReference type="SUPFAM" id="SSF56601">
    <property type="entry name" value="beta-lactamase/transpeptidase-like"/>
    <property type="match status" value="1"/>
</dbReference>
<dbReference type="Pfam" id="PF00144">
    <property type="entry name" value="Beta-lactamase"/>
    <property type="match status" value="1"/>
</dbReference>
<dbReference type="OrthoDB" id="9770183at2"/>
<evidence type="ECO:0000313" key="3">
    <source>
        <dbReference type="EMBL" id="GAP13744.1"/>
    </source>
</evidence>
<dbReference type="GO" id="GO:0016787">
    <property type="term" value="F:hydrolase activity"/>
    <property type="evidence" value="ECO:0007669"/>
    <property type="project" value="UniProtKB-KW"/>
</dbReference>
<dbReference type="EMBL" id="DF967972">
    <property type="protein sequence ID" value="GAP13744.1"/>
    <property type="molecule type" value="Genomic_DNA"/>
</dbReference>
<dbReference type="Proteomes" id="UP000055060">
    <property type="component" value="Unassembled WGS sequence"/>
</dbReference>
<organism evidence="3">
    <name type="scientific">Longilinea arvoryzae</name>
    <dbReference type="NCBI Taxonomy" id="360412"/>
    <lineage>
        <taxon>Bacteria</taxon>
        <taxon>Bacillati</taxon>
        <taxon>Chloroflexota</taxon>
        <taxon>Anaerolineae</taxon>
        <taxon>Anaerolineales</taxon>
        <taxon>Anaerolineaceae</taxon>
        <taxon>Longilinea</taxon>
    </lineage>
</organism>
<dbReference type="Gene3D" id="3.40.710.10">
    <property type="entry name" value="DD-peptidase/beta-lactamase superfamily"/>
    <property type="match status" value="1"/>
</dbReference>